<comment type="caution">
    <text evidence="1">The sequence shown here is derived from an EMBL/GenBank/DDBJ whole genome shotgun (WGS) entry which is preliminary data.</text>
</comment>
<protein>
    <submittedName>
        <fullName evidence="1">Uncharacterized protein</fullName>
    </submittedName>
</protein>
<reference evidence="1" key="1">
    <citation type="submission" date="2020-05" db="EMBL/GenBank/DDBJ databases">
        <title>Large-scale comparative analyses of tick genomes elucidate their genetic diversity and vector capacities.</title>
        <authorList>
            <person name="Jia N."/>
            <person name="Wang J."/>
            <person name="Shi W."/>
            <person name="Du L."/>
            <person name="Sun Y."/>
            <person name="Zhan W."/>
            <person name="Jiang J."/>
            <person name="Wang Q."/>
            <person name="Zhang B."/>
            <person name="Ji P."/>
            <person name="Sakyi L.B."/>
            <person name="Cui X."/>
            <person name="Yuan T."/>
            <person name="Jiang B."/>
            <person name="Yang W."/>
            <person name="Lam T.T.-Y."/>
            <person name="Chang Q."/>
            <person name="Ding S."/>
            <person name="Wang X."/>
            <person name="Zhu J."/>
            <person name="Ruan X."/>
            <person name="Zhao L."/>
            <person name="Wei J."/>
            <person name="Que T."/>
            <person name="Du C."/>
            <person name="Cheng J."/>
            <person name="Dai P."/>
            <person name="Han X."/>
            <person name="Huang E."/>
            <person name="Gao Y."/>
            <person name="Liu J."/>
            <person name="Shao H."/>
            <person name="Ye R."/>
            <person name="Li L."/>
            <person name="Wei W."/>
            <person name="Wang X."/>
            <person name="Wang C."/>
            <person name="Yang T."/>
            <person name="Huo Q."/>
            <person name="Li W."/>
            <person name="Guo W."/>
            <person name="Chen H."/>
            <person name="Zhou L."/>
            <person name="Ni X."/>
            <person name="Tian J."/>
            <person name="Zhou Y."/>
            <person name="Sheng Y."/>
            <person name="Liu T."/>
            <person name="Pan Y."/>
            <person name="Xia L."/>
            <person name="Li J."/>
            <person name="Zhao F."/>
            <person name="Cao W."/>
        </authorList>
    </citation>
    <scope>NUCLEOTIDE SEQUENCE</scope>
    <source>
        <strain evidence="1">Dsil-2018</strain>
    </source>
</reference>
<sequence length="185" mass="20572">MDGSLIAIIVPKGERKAEFMCGKGYYAENSMFICDAHMWILTVHPMRPESDHDSFVWWTTWLRRRFQEGPIANPGVCLIGDSGYSLHPWLLTPVPGHPPTQTAEGKYNTAHATLRSVVERCIGLLPERAANMVMVCAVLHNLRLSESNVEDDDESDDDSSRSSSSELDSNGDPLPHRLPRNGGVN</sequence>
<gene>
    <name evidence="1" type="ORF">HPB49_009765</name>
</gene>
<name>A0ACB8CEA6_DERSI</name>
<keyword evidence="2" id="KW-1185">Reference proteome</keyword>
<organism evidence="1 2">
    <name type="scientific">Dermacentor silvarum</name>
    <name type="common">Tick</name>
    <dbReference type="NCBI Taxonomy" id="543639"/>
    <lineage>
        <taxon>Eukaryota</taxon>
        <taxon>Metazoa</taxon>
        <taxon>Ecdysozoa</taxon>
        <taxon>Arthropoda</taxon>
        <taxon>Chelicerata</taxon>
        <taxon>Arachnida</taxon>
        <taxon>Acari</taxon>
        <taxon>Parasitiformes</taxon>
        <taxon>Ixodida</taxon>
        <taxon>Ixodoidea</taxon>
        <taxon>Ixodidae</taxon>
        <taxon>Rhipicephalinae</taxon>
        <taxon>Dermacentor</taxon>
    </lineage>
</organism>
<proteinExistence type="predicted"/>
<dbReference type="EMBL" id="CM023476">
    <property type="protein sequence ID" value="KAH7941075.1"/>
    <property type="molecule type" value="Genomic_DNA"/>
</dbReference>
<evidence type="ECO:0000313" key="1">
    <source>
        <dbReference type="EMBL" id="KAH7941075.1"/>
    </source>
</evidence>
<accession>A0ACB8CEA6</accession>
<dbReference type="Proteomes" id="UP000821865">
    <property type="component" value="Chromosome 7"/>
</dbReference>
<evidence type="ECO:0000313" key="2">
    <source>
        <dbReference type="Proteomes" id="UP000821865"/>
    </source>
</evidence>